<dbReference type="PANTHER" id="PTHR42648:SF26">
    <property type="entry name" value="INTEGRASE CATALYTIC DOMAIN-CONTAINING PROTEIN"/>
    <property type="match status" value="1"/>
</dbReference>
<dbReference type="Proteomes" id="UP000829196">
    <property type="component" value="Unassembled WGS sequence"/>
</dbReference>
<evidence type="ECO:0000256" key="5">
    <source>
        <dbReference type="SAM" id="MobiDB-lite"/>
    </source>
</evidence>
<dbReference type="Pfam" id="PF07727">
    <property type="entry name" value="RVT_2"/>
    <property type="match status" value="1"/>
</dbReference>
<gene>
    <name evidence="8" type="ORF">KFK09_028729</name>
</gene>
<evidence type="ECO:0000256" key="2">
    <source>
        <dbReference type="ARBA" id="ARBA00022723"/>
    </source>
</evidence>
<dbReference type="InterPro" id="IPR054722">
    <property type="entry name" value="PolX-like_BBD"/>
</dbReference>
<evidence type="ECO:0000256" key="1">
    <source>
        <dbReference type="ARBA" id="ARBA00022670"/>
    </source>
</evidence>
<keyword evidence="2" id="KW-0479">Metal-binding</keyword>
<feature type="region of interest" description="Disordered" evidence="5">
    <location>
        <begin position="262"/>
        <end position="281"/>
    </location>
</feature>
<evidence type="ECO:0000259" key="6">
    <source>
        <dbReference type="PROSITE" id="PS50158"/>
    </source>
</evidence>
<keyword evidence="4" id="KW-0863">Zinc-finger</keyword>
<organism evidence="8 9">
    <name type="scientific">Dendrobium nobile</name>
    <name type="common">Orchid</name>
    <dbReference type="NCBI Taxonomy" id="94219"/>
    <lineage>
        <taxon>Eukaryota</taxon>
        <taxon>Viridiplantae</taxon>
        <taxon>Streptophyta</taxon>
        <taxon>Embryophyta</taxon>
        <taxon>Tracheophyta</taxon>
        <taxon>Spermatophyta</taxon>
        <taxon>Magnoliopsida</taxon>
        <taxon>Liliopsida</taxon>
        <taxon>Asparagales</taxon>
        <taxon>Orchidaceae</taxon>
        <taxon>Epidendroideae</taxon>
        <taxon>Malaxideae</taxon>
        <taxon>Dendrobiinae</taxon>
        <taxon>Dendrobium</taxon>
    </lineage>
</organism>
<feature type="region of interest" description="Disordered" evidence="5">
    <location>
        <begin position="1"/>
        <end position="21"/>
    </location>
</feature>
<dbReference type="GO" id="GO:0015074">
    <property type="term" value="P:DNA integration"/>
    <property type="evidence" value="ECO:0007669"/>
    <property type="project" value="InterPro"/>
</dbReference>
<dbReference type="InterPro" id="IPR012337">
    <property type="entry name" value="RNaseH-like_sf"/>
</dbReference>
<dbReference type="GO" id="GO:0008270">
    <property type="term" value="F:zinc ion binding"/>
    <property type="evidence" value="ECO:0007669"/>
    <property type="project" value="UniProtKB-KW"/>
</dbReference>
<keyword evidence="3" id="KW-0378">Hydrolase</keyword>
<feature type="compositionally biased region" description="Low complexity" evidence="5">
    <location>
        <begin position="8"/>
        <end position="21"/>
    </location>
</feature>
<dbReference type="Gene3D" id="3.30.420.10">
    <property type="entry name" value="Ribonuclease H-like superfamily/Ribonuclease H"/>
    <property type="match status" value="1"/>
</dbReference>
<dbReference type="PROSITE" id="PS50994">
    <property type="entry name" value="INTEGRASE"/>
    <property type="match status" value="1"/>
</dbReference>
<reference evidence="8" key="1">
    <citation type="journal article" date="2022" name="Front. Genet.">
        <title>Chromosome-Scale Assembly of the Dendrobium nobile Genome Provides Insights Into the Molecular Mechanism of the Biosynthesis of the Medicinal Active Ingredient of Dendrobium.</title>
        <authorList>
            <person name="Xu Q."/>
            <person name="Niu S.-C."/>
            <person name="Li K.-L."/>
            <person name="Zheng P.-J."/>
            <person name="Zhang X.-J."/>
            <person name="Jia Y."/>
            <person name="Liu Y."/>
            <person name="Niu Y.-X."/>
            <person name="Yu L.-H."/>
            <person name="Chen D.-F."/>
            <person name="Zhang G.-Q."/>
        </authorList>
    </citation>
    <scope>NUCLEOTIDE SEQUENCE</scope>
    <source>
        <tissue evidence="8">Leaf</tissue>
    </source>
</reference>
<name>A0A8T3A4A9_DENNO</name>
<dbReference type="GO" id="GO:0006508">
    <property type="term" value="P:proteolysis"/>
    <property type="evidence" value="ECO:0007669"/>
    <property type="project" value="UniProtKB-KW"/>
</dbReference>
<dbReference type="PANTHER" id="PTHR42648">
    <property type="entry name" value="TRANSPOSASE, PUTATIVE-RELATED"/>
    <property type="match status" value="1"/>
</dbReference>
<feature type="domain" description="CCHC-type" evidence="6">
    <location>
        <begin position="284"/>
        <end position="297"/>
    </location>
</feature>
<dbReference type="InterPro" id="IPR025724">
    <property type="entry name" value="GAG-pre-integrase_dom"/>
</dbReference>
<dbReference type="InterPro" id="IPR001584">
    <property type="entry name" value="Integrase_cat-core"/>
</dbReference>
<keyword evidence="9" id="KW-1185">Reference proteome</keyword>
<dbReference type="SMR" id="A0A8T3A4A9"/>
<dbReference type="GO" id="GO:0003676">
    <property type="term" value="F:nucleic acid binding"/>
    <property type="evidence" value="ECO:0007669"/>
    <property type="project" value="InterPro"/>
</dbReference>
<sequence>MGDQDTYSSSHPPSSLLPGTTSTEMIIPAPLKFLISNIKNLIPHPLTIENYAIWRIQVLQQVTANKYSGHLTGASPPPADVTSPEYETWQLVDSNLMSALFATITPSILPYVITATSAQEVWTTLERRLQPTNRSRVLQLKNELHHIQLKNLSMQQYLTQIKHIVDNIAAFGSKLDPEDIVHYILNGLPQSYNSFKTYIRTSPLPADLDSLYSLLCSEEIHVNQEQQRELTTDQTALYSNNNNNFPRGKQQKRYIKNKTVSNYQTSPLPTQPQPQPSSSTKSICQICGKTGHIAINCWHRCNFKFAPTISYQPRAMLAQPTSHPTQDWILDTGATTHLTPDNANLLQQTAYNGSDSISVANGSSAPIQHTGQGLLPLPDSTRKLHLNNLLHVPSLTHNLIFVSRLTKDNSISILFNANGFEMKDSQDNRLLLRGHLRNGLYNVQTPPNTAPVALQTVKNSLTTWYDRLGHPHIQILQRLAKTFSPPFTVSNSFFCKSCNISKSHKLKFKTRTSVTHMPFDLIHSDVWGPSPIPSLSGFRYYVIFTDDCTRFSWIYFMHTKQETFSHFQHLCKLVYTQFNKIPKILQSDGGGEFTSTNFKNFLHTQGIHQRISCPYTPEQNGLAERKYRHVLDLTRTLLHAANLPNQFWADAVSTAIHLINRLPNKSNSHTSPYQLLYHKQPSYDHLRVFGCLCYPWLKPYADNKLAPRSQDCIFIGYSPHHKGYKCFNLQTNKIHISRHVVFVESTFPYNTNSTTTTTTAVQETSPLLLVPTSTVIHHHTPRLTNPTNTITQSENLAPQSLIPEPTPLSVTNNQNLPNHPMQTRSKSGIYKPNPIYSLLSKQPVNDTPINFNQARHIPHWQQAMESEFQALQQQKTWTLVPAPPDKTILGCKWTYRTKLLPNGQIDRYKARLVALGYNQKHGENYDETFSPVAKMTTIRILLTVALNRKWPVLQLDVSNAFYTVIFLKIYTCASLLDFSIPKLQPRFANYTSLFTASNKRLVNGSKN</sequence>
<accession>A0A8T3A4A9</accession>
<dbReference type="InterPro" id="IPR057670">
    <property type="entry name" value="SH3_retrovirus"/>
</dbReference>
<evidence type="ECO:0000256" key="4">
    <source>
        <dbReference type="PROSITE-ProRule" id="PRU00047"/>
    </source>
</evidence>
<evidence type="ECO:0000313" key="8">
    <source>
        <dbReference type="EMBL" id="KAI0488890.1"/>
    </source>
</evidence>
<comment type="caution">
    <text evidence="8">The sequence shown here is derived from an EMBL/GenBank/DDBJ whole genome shotgun (WGS) entry which is preliminary data.</text>
</comment>
<dbReference type="Pfam" id="PF14223">
    <property type="entry name" value="Retrotran_gag_2"/>
    <property type="match status" value="1"/>
</dbReference>
<dbReference type="PROSITE" id="PS50158">
    <property type="entry name" value="ZF_CCHC"/>
    <property type="match status" value="1"/>
</dbReference>
<dbReference type="InterPro" id="IPR013103">
    <property type="entry name" value="RVT_2"/>
</dbReference>
<evidence type="ECO:0000256" key="3">
    <source>
        <dbReference type="ARBA" id="ARBA00022801"/>
    </source>
</evidence>
<dbReference type="Pfam" id="PF13976">
    <property type="entry name" value="gag_pre-integrs"/>
    <property type="match status" value="1"/>
</dbReference>
<dbReference type="SUPFAM" id="SSF53098">
    <property type="entry name" value="Ribonuclease H-like"/>
    <property type="match status" value="1"/>
</dbReference>
<dbReference type="OrthoDB" id="684929at2759"/>
<dbReference type="GO" id="GO:0008233">
    <property type="term" value="F:peptidase activity"/>
    <property type="evidence" value="ECO:0007669"/>
    <property type="project" value="UniProtKB-KW"/>
</dbReference>
<dbReference type="InterPro" id="IPR001878">
    <property type="entry name" value="Znf_CCHC"/>
</dbReference>
<dbReference type="AlphaFoldDB" id="A0A8T3A4A9"/>
<proteinExistence type="predicted"/>
<keyword evidence="1" id="KW-0645">Protease</keyword>
<protein>
    <recommendedName>
        <fullName evidence="10">Retrovirus-related Pol polyprotein from transposon TNT 1-94</fullName>
    </recommendedName>
</protein>
<dbReference type="Pfam" id="PF00665">
    <property type="entry name" value="rve"/>
    <property type="match status" value="1"/>
</dbReference>
<dbReference type="InterPro" id="IPR036397">
    <property type="entry name" value="RNaseH_sf"/>
</dbReference>
<dbReference type="Pfam" id="PF22936">
    <property type="entry name" value="Pol_BBD"/>
    <property type="match status" value="1"/>
</dbReference>
<dbReference type="InterPro" id="IPR039537">
    <property type="entry name" value="Retrotran_Ty1/copia-like"/>
</dbReference>
<evidence type="ECO:0008006" key="10">
    <source>
        <dbReference type="Google" id="ProtNLM"/>
    </source>
</evidence>
<keyword evidence="4" id="KW-0862">Zinc</keyword>
<dbReference type="EMBL" id="JAGYWB010000019">
    <property type="protein sequence ID" value="KAI0488890.1"/>
    <property type="molecule type" value="Genomic_DNA"/>
</dbReference>
<feature type="domain" description="Integrase catalytic" evidence="7">
    <location>
        <begin position="514"/>
        <end position="680"/>
    </location>
</feature>
<evidence type="ECO:0000259" key="7">
    <source>
        <dbReference type="PROSITE" id="PS50994"/>
    </source>
</evidence>
<dbReference type="Pfam" id="PF25597">
    <property type="entry name" value="SH3_retrovirus"/>
    <property type="match status" value="1"/>
</dbReference>
<evidence type="ECO:0000313" key="9">
    <source>
        <dbReference type="Proteomes" id="UP000829196"/>
    </source>
</evidence>